<evidence type="ECO:0008006" key="6">
    <source>
        <dbReference type="Google" id="ProtNLM"/>
    </source>
</evidence>
<feature type="domain" description="MHD2" evidence="3">
    <location>
        <begin position="964"/>
        <end position="1082"/>
    </location>
</feature>
<evidence type="ECO:0000259" key="3">
    <source>
        <dbReference type="PROSITE" id="PS51259"/>
    </source>
</evidence>
<dbReference type="Proteomes" id="UP000253551">
    <property type="component" value="Unassembled WGS sequence"/>
</dbReference>
<dbReference type="OrthoDB" id="2015333at2759"/>
<dbReference type="PROSITE" id="PS51258">
    <property type="entry name" value="MHD1"/>
    <property type="match status" value="1"/>
</dbReference>
<dbReference type="InterPro" id="IPR052811">
    <property type="entry name" value="Glucose_resp_signaling"/>
</dbReference>
<dbReference type="InterPro" id="IPR014772">
    <property type="entry name" value="Munc13_dom-2"/>
</dbReference>
<dbReference type="Gene3D" id="2.60.40.150">
    <property type="entry name" value="C2 domain"/>
    <property type="match status" value="1"/>
</dbReference>
<dbReference type="InterPro" id="IPR000008">
    <property type="entry name" value="C2_dom"/>
</dbReference>
<dbReference type="EMBL" id="PJQM01000095">
    <property type="protein sequence ID" value="RCI06748.1"/>
    <property type="molecule type" value="Genomic_DNA"/>
</dbReference>
<dbReference type="PANTHER" id="PTHR47263">
    <property type="entry name" value="ADENYLATE CYCLASE ACTIVATION PROTEIN GIT1"/>
    <property type="match status" value="1"/>
</dbReference>
<dbReference type="InterPro" id="IPR035892">
    <property type="entry name" value="C2_domain_sf"/>
</dbReference>
<sequence length="1176" mass="136274">MRYFSSTTDSICSTIKRGSATNSKRTSNRSIHPATLYDYVLRSAILAWIEQSRSTKKRNSFHHLLESVKREKIPRDLTKGLCRRLEPMIDLPAVRHQTRQINKELVENRHKTMDDLVDLFLRADQSVQDNPFRDILLQTLQEEGLATPELVEKLNPEDERRKKKRTSVLLGSSCLLEEFPIVVHLQELFNIQEDEHKRKLNELVMLCTERALFHDLKNCINSVHSNQSFLGKREDFRTDEAFDQWQKTEIKQLTEKMNTIIYLNPKLSLPSPTEETEIRKIDLVRRSRTASVSSVSSISSRIDDQFESFVFIPPDPKTYFRYLMNVCVDHNSNQKLRPTHLLSLESEELLRECWKTWRLSWPFRVTMHLSSVKSSLSIDKIHLEETKETVKLLEKVLKDHPIGSWAEADCSFLKRVLVGLNNTLLHVLASQLSEYWEISNLVWIEDVTDLLDKVSNISTHLEVYLEKTKDLLQLEESIKATIKRWRDIEISSRSPDDISNLLKMADALNKEFDLIINQDIHKIMDTLTLPSIVMDVLLPYFALEMENWSLSADYKSCPLHLVFELYRRVLLLEHFFVKYGTKNSTSPLKFESWFLPHIKRWLKGVQESTLAWVQSALEQDDFSPTSASTSYSSSVTDLFSILDKSVQFAMDLNWPNYFQYCVVQIRLSKVVSEAIESYCKTMEHLINLECDTQALEELEIPPGSLFNLSKYLGKKAPKESVPTSVRPEVCVKLNDIEAVRSKLEKLYQSMEGDKMAEYLRTNMDDKWQSPGKDCSYFTEVLCSDTLQPMSRSGMSNPYVVFEVKNKRIFNTRTVYQSLNPRWNQEMTIKTAEKSLDVLAIVYSEDMVGADEECGSVWFKLSEELFGDCQEHEVRLPLSPQGTLTLRICLEGEKNDIQFWYGKSFRTLKRTENDVAKHIVSRMTSYIHSCLSRQTINKLLCRNTSLFYSLTAIKNTKSPTIHECEDGISSLIDFLEENLNVLYNNLSETVMHLVIIKIWKEILIALDNILLPPLSAQASDMAPLDIYELDVAFKWIELLKVLFNGGEDGDAIPLEELECSEYYSLLSLNVIYHANTEHLIQLCQAASQETDSVVSLKTEESSEKKTSRTKSVYYSKSTIRSSYRKPKKEKNRVVLPTESVLRLLRMRHEKSAVDYLLHEYEKRNNSSLHQRNRIVLL</sequence>
<dbReference type="AlphaFoldDB" id="A0A367KX03"/>
<dbReference type="Pfam" id="PF06292">
    <property type="entry name" value="MUN"/>
    <property type="match status" value="1"/>
</dbReference>
<proteinExistence type="predicted"/>
<dbReference type="STRING" id="4846.A0A367KX03"/>
<keyword evidence="5" id="KW-1185">Reference proteome</keyword>
<dbReference type="Gene3D" id="1.20.58.1100">
    <property type="match status" value="1"/>
</dbReference>
<dbReference type="PANTHER" id="PTHR47263:SF1">
    <property type="entry name" value="C2 DOMAIN PROTEIN (AFU_ORTHOLOGUE AFUA_7G02350)"/>
    <property type="match status" value="1"/>
</dbReference>
<dbReference type="PROSITE" id="PS50004">
    <property type="entry name" value="C2"/>
    <property type="match status" value="1"/>
</dbReference>
<name>A0A367KX03_RHIST</name>
<organism evidence="4 5">
    <name type="scientific">Rhizopus stolonifer</name>
    <name type="common">Rhizopus nigricans</name>
    <dbReference type="NCBI Taxonomy" id="4846"/>
    <lineage>
        <taxon>Eukaryota</taxon>
        <taxon>Fungi</taxon>
        <taxon>Fungi incertae sedis</taxon>
        <taxon>Mucoromycota</taxon>
        <taxon>Mucoromycotina</taxon>
        <taxon>Mucoromycetes</taxon>
        <taxon>Mucorales</taxon>
        <taxon>Mucorineae</taxon>
        <taxon>Rhizopodaceae</taxon>
        <taxon>Rhizopus</taxon>
    </lineage>
</organism>
<feature type="domain" description="MHD1" evidence="2">
    <location>
        <begin position="563"/>
        <end position="682"/>
    </location>
</feature>
<dbReference type="SMART" id="SM00239">
    <property type="entry name" value="C2"/>
    <property type="match status" value="1"/>
</dbReference>
<evidence type="ECO:0000259" key="1">
    <source>
        <dbReference type="PROSITE" id="PS50004"/>
    </source>
</evidence>
<comment type="caution">
    <text evidence="4">The sequence shown here is derived from an EMBL/GenBank/DDBJ whole genome shotgun (WGS) entry which is preliminary data.</text>
</comment>
<feature type="domain" description="C2" evidence="1">
    <location>
        <begin position="754"/>
        <end position="875"/>
    </location>
</feature>
<evidence type="ECO:0000259" key="2">
    <source>
        <dbReference type="PROSITE" id="PS51258"/>
    </source>
</evidence>
<gene>
    <name evidence="4" type="ORF">CU098_013112</name>
</gene>
<dbReference type="InterPro" id="IPR010439">
    <property type="entry name" value="MUN_dom"/>
</dbReference>
<dbReference type="Pfam" id="PF00168">
    <property type="entry name" value="C2"/>
    <property type="match status" value="1"/>
</dbReference>
<dbReference type="SUPFAM" id="SSF49562">
    <property type="entry name" value="C2 domain (Calcium/lipid-binding domain, CaLB)"/>
    <property type="match status" value="1"/>
</dbReference>
<reference evidence="4 5" key="1">
    <citation type="journal article" date="2018" name="G3 (Bethesda)">
        <title>Phylogenetic and Phylogenomic Definition of Rhizopus Species.</title>
        <authorList>
            <person name="Gryganskyi A.P."/>
            <person name="Golan J."/>
            <person name="Dolatabadi S."/>
            <person name="Mondo S."/>
            <person name="Robb S."/>
            <person name="Idnurm A."/>
            <person name="Muszewska A."/>
            <person name="Steczkiewicz K."/>
            <person name="Masonjones S."/>
            <person name="Liao H.L."/>
            <person name="Gajdeczka M.T."/>
            <person name="Anike F."/>
            <person name="Vuek A."/>
            <person name="Anishchenko I.M."/>
            <person name="Voigt K."/>
            <person name="de Hoog G.S."/>
            <person name="Smith M.E."/>
            <person name="Heitman J."/>
            <person name="Vilgalys R."/>
            <person name="Stajich J.E."/>
        </authorList>
    </citation>
    <scope>NUCLEOTIDE SEQUENCE [LARGE SCALE GENOMIC DNA]</scope>
    <source>
        <strain evidence="4 5">LSU 92-RS-03</strain>
    </source>
</reference>
<accession>A0A367KX03</accession>
<dbReference type="InterPro" id="IPR014770">
    <property type="entry name" value="Munc13_1"/>
</dbReference>
<dbReference type="PROSITE" id="PS51259">
    <property type="entry name" value="MHD2"/>
    <property type="match status" value="1"/>
</dbReference>
<evidence type="ECO:0000313" key="4">
    <source>
        <dbReference type="EMBL" id="RCI06748.1"/>
    </source>
</evidence>
<protein>
    <recommendedName>
        <fullName evidence="6">C2 domain-containing protein</fullName>
    </recommendedName>
</protein>
<evidence type="ECO:0000313" key="5">
    <source>
        <dbReference type="Proteomes" id="UP000253551"/>
    </source>
</evidence>
<dbReference type="Gene3D" id="1.10.357.50">
    <property type="match status" value="1"/>
</dbReference>